<reference evidence="1" key="1">
    <citation type="submission" date="2020-08" db="EMBL/GenBank/DDBJ databases">
        <title>Multicomponent nature underlies the extraordinary mechanical properties of spider dragline silk.</title>
        <authorList>
            <person name="Kono N."/>
            <person name="Nakamura H."/>
            <person name="Mori M."/>
            <person name="Yoshida Y."/>
            <person name="Ohtoshi R."/>
            <person name="Malay A.D."/>
            <person name="Moran D.A.P."/>
            <person name="Tomita M."/>
            <person name="Numata K."/>
            <person name="Arakawa K."/>
        </authorList>
    </citation>
    <scope>NUCLEOTIDE SEQUENCE</scope>
</reference>
<comment type="caution">
    <text evidence="1">The sequence shown here is derived from an EMBL/GenBank/DDBJ whole genome shotgun (WGS) entry which is preliminary data.</text>
</comment>
<evidence type="ECO:0000313" key="1">
    <source>
        <dbReference type="EMBL" id="GFY21200.1"/>
    </source>
</evidence>
<dbReference type="Proteomes" id="UP000887159">
    <property type="component" value="Unassembled WGS sequence"/>
</dbReference>
<name>A0A8X6VT63_TRICX</name>
<dbReference type="EMBL" id="BMAU01021357">
    <property type="protein sequence ID" value="GFY21200.1"/>
    <property type="molecule type" value="Genomic_DNA"/>
</dbReference>
<organism evidence="1 2">
    <name type="scientific">Trichonephila clavipes</name>
    <name type="common">Golden silk orbweaver</name>
    <name type="synonym">Nephila clavipes</name>
    <dbReference type="NCBI Taxonomy" id="2585209"/>
    <lineage>
        <taxon>Eukaryota</taxon>
        <taxon>Metazoa</taxon>
        <taxon>Ecdysozoa</taxon>
        <taxon>Arthropoda</taxon>
        <taxon>Chelicerata</taxon>
        <taxon>Arachnida</taxon>
        <taxon>Araneae</taxon>
        <taxon>Araneomorphae</taxon>
        <taxon>Entelegynae</taxon>
        <taxon>Araneoidea</taxon>
        <taxon>Nephilidae</taxon>
        <taxon>Trichonephila</taxon>
    </lineage>
</organism>
<sequence length="117" mass="13543">MNHQNSSNRSCIKKICGYSLGGQQMEPSTSYILVKPAHQRNTYRKPTKHTKNSNIYALHWSTEKDQFNLANGKSHVSQMKVQKSNEPEYEAPPFSAYAPDYHLLKHLDTFLQKDFKN</sequence>
<accession>A0A8X6VT63</accession>
<dbReference type="AlphaFoldDB" id="A0A8X6VT63"/>
<gene>
    <name evidence="1" type="ORF">TNCV_3992441</name>
</gene>
<evidence type="ECO:0000313" key="2">
    <source>
        <dbReference type="Proteomes" id="UP000887159"/>
    </source>
</evidence>
<protein>
    <submittedName>
        <fullName evidence="1">Uncharacterized protein</fullName>
    </submittedName>
</protein>
<keyword evidence="2" id="KW-1185">Reference proteome</keyword>
<proteinExistence type="predicted"/>